<dbReference type="InterPro" id="IPR020019">
    <property type="entry name" value="AcTrfase_PglD-like"/>
</dbReference>
<dbReference type="SUPFAM" id="SSF51161">
    <property type="entry name" value="Trimeric LpxA-like enzymes"/>
    <property type="match status" value="1"/>
</dbReference>
<dbReference type="EMBL" id="VORU01000008">
    <property type="protein sequence ID" value="TXD68788.1"/>
    <property type="molecule type" value="Genomic_DNA"/>
</dbReference>
<evidence type="ECO:0000256" key="1">
    <source>
        <dbReference type="ARBA" id="ARBA00007274"/>
    </source>
</evidence>
<reference evidence="2 3" key="1">
    <citation type="submission" date="2019-08" db="EMBL/GenBank/DDBJ databases">
        <title>Genome of Aequorivita lipolytica Y10-2 (type strain).</title>
        <authorList>
            <person name="Bowman J.P."/>
        </authorList>
    </citation>
    <scope>NUCLEOTIDE SEQUENCE [LARGE SCALE GENOMIC DNA]</scope>
    <source>
        <strain evidence="2 3">Y10-2</strain>
    </source>
</reference>
<comment type="caution">
    <text evidence="2">The sequence shown here is derived from an EMBL/GenBank/DDBJ whole genome shotgun (WGS) entry which is preliminary data.</text>
</comment>
<dbReference type="AlphaFoldDB" id="A0A5C6YNA7"/>
<dbReference type="Pfam" id="PF00132">
    <property type="entry name" value="Hexapep"/>
    <property type="match status" value="1"/>
</dbReference>
<dbReference type="Proteomes" id="UP000321945">
    <property type="component" value="Unassembled WGS sequence"/>
</dbReference>
<dbReference type="GO" id="GO:0016740">
    <property type="term" value="F:transferase activity"/>
    <property type="evidence" value="ECO:0007669"/>
    <property type="project" value="UniProtKB-KW"/>
</dbReference>
<evidence type="ECO:0000313" key="2">
    <source>
        <dbReference type="EMBL" id="TXD68788.1"/>
    </source>
</evidence>
<gene>
    <name evidence="2" type="ORF">ESV24_10030</name>
</gene>
<protein>
    <submittedName>
        <fullName evidence="2">Acetyltransferase</fullName>
    </submittedName>
</protein>
<evidence type="ECO:0000313" key="3">
    <source>
        <dbReference type="Proteomes" id="UP000321945"/>
    </source>
</evidence>
<accession>A0A5C6YNA7</accession>
<comment type="similarity">
    <text evidence="1">Belongs to the transferase hexapeptide repeat family.</text>
</comment>
<dbReference type="InterPro" id="IPR050179">
    <property type="entry name" value="Trans_hexapeptide_repeat"/>
</dbReference>
<proteinExistence type="inferred from homology"/>
<organism evidence="2 3">
    <name type="scientific">Aequorivita lipolytica</name>
    <dbReference type="NCBI Taxonomy" id="153267"/>
    <lineage>
        <taxon>Bacteria</taxon>
        <taxon>Pseudomonadati</taxon>
        <taxon>Bacteroidota</taxon>
        <taxon>Flavobacteriia</taxon>
        <taxon>Flavobacteriales</taxon>
        <taxon>Flavobacteriaceae</taxon>
        <taxon>Aequorivita</taxon>
    </lineage>
</organism>
<dbReference type="PANTHER" id="PTHR43300:SF4">
    <property type="entry name" value="ACYL-[ACYL-CARRIER-PROTEIN]--UDP-N-ACETYLGLUCOSAMINE O-ACYLTRANSFERASE"/>
    <property type="match status" value="1"/>
</dbReference>
<sequence>MAKVVIFGLLDTAELAHYYLEHDSDHEVVAFTVNKEYLSITEFRGLPVIAFEEIETLYPPKEYHLFAPMTAKNMNKLREQVYNDGKAKGYKFITYISSKATIFDNEIGENCFILEDNTIQPFTKIGNNVVLWSGNHIGHHGIIKDHVFFTSHVVLSGHCIVESHCFFGVNATIRDYTHLAKGTLIAMGAGLTKQETEEWGIYVGNPAKKIENKISYEVY</sequence>
<dbReference type="RefSeq" id="WP_111816138.1">
    <property type="nucleotide sequence ID" value="NZ_CBCRZQ010000006.1"/>
</dbReference>
<dbReference type="InterPro" id="IPR011004">
    <property type="entry name" value="Trimer_LpxA-like_sf"/>
</dbReference>
<dbReference type="OrthoDB" id="1115300at2"/>
<keyword evidence="3" id="KW-1185">Reference proteome</keyword>
<keyword evidence="2" id="KW-0808">Transferase</keyword>
<dbReference type="CDD" id="cd03360">
    <property type="entry name" value="LbH_AT_putative"/>
    <property type="match status" value="1"/>
</dbReference>
<name>A0A5C6YNA7_9FLAO</name>
<dbReference type="PANTHER" id="PTHR43300">
    <property type="entry name" value="ACETYLTRANSFERASE"/>
    <property type="match status" value="1"/>
</dbReference>
<dbReference type="Gene3D" id="2.160.10.10">
    <property type="entry name" value="Hexapeptide repeat proteins"/>
    <property type="match status" value="1"/>
</dbReference>
<dbReference type="InterPro" id="IPR001451">
    <property type="entry name" value="Hexapep"/>
</dbReference>